<dbReference type="SMART" id="SM00220">
    <property type="entry name" value="S_TKc"/>
    <property type="match status" value="2"/>
</dbReference>
<keyword evidence="5 16" id="KW-0418">Kinase</keyword>
<name>A0A0B2X274_METAS</name>
<feature type="compositionally biased region" description="Acidic residues" evidence="13">
    <location>
        <begin position="720"/>
        <end position="738"/>
    </location>
</feature>
<dbReference type="PIRSF" id="PIRSF000660">
    <property type="entry name" value="Ser/Thr_PK_GCN2"/>
    <property type="match status" value="1"/>
</dbReference>
<dbReference type="Gene3D" id="3.30.200.20">
    <property type="entry name" value="Phosphorylase Kinase, domain 1"/>
    <property type="match status" value="1"/>
</dbReference>
<dbReference type="PROSITE" id="PS00107">
    <property type="entry name" value="PROTEIN_KINASE_ATP"/>
    <property type="match status" value="1"/>
</dbReference>
<feature type="region of interest" description="Disordered" evidence="13">
    <location>
        <begin position="162"/>
        <end position="241"/>
    </location>
</feature>
<dbReference type="PROSITE" id="PS50011">
    <property type="entry name" value="PROTEIN_KINASE_DOM"/>
    <property type="match status" value="2"/>
</dbReference>
<gene>
    <name evidence="16" type="ORF">MAM_02257</name>
</gene>
<dbReference type="FunFam" id="3.30.200.20:FF:000379">
    <property type="entry name" value="eIF-2-alpha kinase GCN2"/>
    <property type="match status" value="1"/>
</dbReference>
<feature type="domain" description="Protein kinase" evidence="14">
    <location>
        <begin position="600"/>
        <end position="968"/>
    </location>
</feature>
<dbReference type="CDD" id="cd14046">
    <property type="entry name" value="STKc_EIF2AK4_GCN2_rpt2"/>
    <property type="match status" value="1"/>
</dbReference>
<dbReference type="GO" id="GO:0009893">
    <property type="term" value="P:positive regulation of metabolic process"/>
    <property type="evidence" value="ECO:0007669"/>
    <property type="project" value="UniProtKB-ARBA"/>
</dbReference>
<dbReference type="Pfam" id="PF12745">
    <property type="entry name" value="HGTP_anticodon2"/>
    <property type="match status" value="1"/>
</dbReference>
<dbReference type="SMART" id="SM00591">
    <property type="entry name" value="RWD"/>
    <property type="match status" value="1"/>
</dbReference>
<dbReference type="InterPro" id="IPR041715">
    <property type="entry name" value="HisRS-like_core"/>
</dbReference>
<dbReference type="FunFam" id="3.40.50.800:FF:000009">
    <property type="entry name" value="Eukaryotic translation initiation factor 2-alpha kinase"/>
    <property type="match status" value="1"/>
</dbReference>
<dbReference type="HOGENOM" id="CLU_001222_2_0_1"/>
<dbReference type="SUPFAM" id="SSF56112">
    <property type="entry name" value="Protein kinase-like (PK-like)"/>
    <property type="match status" value="2"/>
</dbReference>
<comment type="catalytic activity">
    <reaction evidence="8">
        <text>L-threonyl-[protein] + ATP = O-phospho-L-threonyl-[protein] + ADP + H(+)</text>
        <dbReference type="Rhea" id="RHEA:46608"/>
        <dbReference type="Rhea" id="RHEA-COMP:11060"/>
        <dbReference type="Rhea" id="RHEA-COMP:11605"/>
        <dbReference type="ChEBI" id="CHEBI:15378"/>
        <dbReference type="ChEBI" id="CHEBI:30013"/>
        <dbReference type="ChEBI" id="CHEBI:30616"/>
        <dbReference type="ChEBI" id="CHEBI:61977"/>
        <dbReference type="ChEBI" id="CHEBI:456216"/>
        <dbReference type="EC" id="2.7.11.1"/>
    </reaction>
</comment>
<keyword evidence="2" id="KW-0723">Serine/threonine-protein kinase</keyword>
<dbReference type="CDD" id="cd14012">
    <property type="entry name" value="PK_eIF2AK_GCN2_rpt1"/>
    <property type="match status" value="1"/>
</dbReference>
<dbReference type="InterPro" id="IPR000719">
    <property type="entry name" value="Prot_kinase_dom"/>
</dbReference>
<evidence type="ECO:0000256" key="13">
    <source>
        <dbReference type="SAM" id="MobiDB-lite"/>
    </source>
</evidence>
<dbReference type="FunFam" id="1.10.510.10:FF:000821">
    <property type="entry name" value="Serine/threonine-protein kinase gcn2"/>
    <property type="match status" value="1"/>
</dbReference>
<dbReference type="PANTHER" id="PTHR11042">
    <property type="entry name" value="EUKARYOTIC TRANSLATION INITIATION FACTOR 2-ALPHA KINASE EIF2-ALPHA KINASE -RELATED"/>
    <property type="match status" value="1"/>
</dbReference>
<dbReference type="PROSITE" id="PS50908">
    <property type="entry name" value="RWD"/>
    <property type="match status" value="1"/>
</dbReference>
<dbReference type="InterPro" id="IPR045864">
    <property type="entry name" value="aa-tRNA-synth_II/BPL/LPL"/>
</dbReference>
<dbReference type="Pfam" id="PF00069">
    <property type="entry name" value="Pkinase"/>
    <property type="match status" value="3"/>
</dbReference>
<evidence type="ECO:0000256" key="9">
    <source>
        <dbReference type="ARBA" id="ARBA00048679"/>
    </source>
</evidence>
<evidence type="ECO:0000256" key="11">
    <source>
        <dbReference type="PIRSR" id="PIRSR000660-2"/>
    </source>
</evidence>
<dbReference type="GO" id="GO:0005524">
    <property type="term" value="F:ATP binding"/>
    <property type="evidence" value="ECO:0007669"/>
    <property type="project" value="UniProtKB-UniRule"/>
</dbReference>
<dbReference type="PANTHER" id="PTHR11042:SF136">
    <property type="entry name" value="EIF-2-ALPHA KINASE GCN2"/>
    <property type="match status" value="1"/>
</dbReference>
<keyword evidence="17" id="KW-1185">Reference proteome</keyword>
<dbReference type="GO" id="GO:0005634">
    <property type="term" value="C:nucleus"/>
    <property type="evidence" value="ECO:0007669"/>
    <property type="project" value="TreeGrafter"/>
</dbReference>
<dbReference type="SUPFAM" id="SSF55681">
    <property type="entry name" value="Class II aaRS and biotin synthetases"/>
    <property type="match status" value="1"/>
</dbReference>
<evidence type="ECO:0000259" key="15">
    <source>
        <dbReference type="PROSITE" id="PS50908"/>
    </source>
</evidence>
<dbReference type="GO" id="GO:0000077">
    <property type="term" value="P:DNA damage checkpoint signaling"/>
    <property type="evidence" value="ECO:0007669"/>
    <property type="project" value="InterPro"/>
</dbReference>
<keyword evidence="3" id="KW-0808">Transferase</keyword>
<evidence type="ECO:0000313" key="17">
    <source>
        <dbReference type="Proteomes" id="UP000030816"/>
    </source>
</evidence>
<dbReference type="InterPro" id="IPR011009">
    <property type="entry name" value="Kinase-like_dom_sf"/>
</dbReference>
<feature type="compositionally biased region" description="Basic and acidic residues" evidence="13">
    <location>
        <begin position="171"/>
        <end position="207"/>
    </location>
</feature>
<dbReference type="Gene3D" id="1.10.510.10">
    <property type="entry name" value="Transferase(Phosphotransferase) domain 1"/>
    <property type="match status" value="2"/>
</dbReference>
<dbReference type="InterPro" id="IPR036621">
    <property type="entry name" value="Anticodon-bd_dom_sf"/>
</dbReference>
<dbReference type="RefSeq" id="XP_040681399.1">
    <property type="nucleotide sequence ID" value="XM_040821056.1"/>
</dbReference>
<comment type="similarity">
    <text evidence="7">Belongs to the protein kinase superfamily. Ser/Thr protein kinase family. GCN2 subfamily.</text>
</comment>
<evidence type="ECO:0000256" key="8">
    <source>
        <dbReference type="ARBA" id="ARBA00047899"/>
    </source>
</evidence>
<reference evidence="16 17" key="1">
    <citation type="journal article" date="2014" name="Proc. Natl. Acad. Sci. U.S.A.">
        <title>Trajectory and genomic determinants of fungal-pathogen speciation and host adaptation.</title>
        <authorList>
            <person name="Hu X."/>
            <person name="Xiao G."/>
            <person name="Zheng P."/>
            <person name="Shang Y."/>
            <person name="Su Y."/>
            <person name="Zhang X."/>
            <person name="Liu X."/>
            <person name="Zhan S."/>
            <person name="St Leger R.J."/>
            <person name="Wang C."/>
        </authorList>
    </citation>
    <scope>NUCLEOTIDE SEQUENCE [LARGE SCALE GENOMIC DNA]</scope>
    <source>
        <strain evidence="16 17">ARSEF 1941</strain>
    </source>
</reference>
<dbReference type="OrthoDB" id="341578at2759"/>
<dbReference type="EMBL" id="AZHE01000003">
    <property type="protein sequence ID" value="KHO00334.1"/>
    <property type="molecule type" value="Genomic_DNA"/>
</dbReference>
<dbReference type="Pfam" id="PF05773">
    <property type="entry name" value="RWD"/>
    <property type="match status" value="1"/>
</dbReference>
<dbReference type="Gene3D" id="3.40.50.800">
    <property type="entry name" value="Anticodon-binding domain"/>
    <property type="match status" value="1"/>
</dbReference>
<dbReference type="InterPro" id="IPR008271">
    <property type="entry name" value="Ser/Thr_kinase_AS"/>
</dbReference>
<dbReference type="GO" id="GO:0110031">
    <property type="term" value="P:negative regulation of G2/MI transition of meiotic cell cycle"/>
    <property type="evidence" value="ECO:0007669"/>
    <property type="project" value="TreeGrafter"/>
</dbReference>
<evidence type="ECO:0000256" key="1">
    <source>
        <dbReference type="ARBA" id="ARBA00012513"/>
    </source>
</evidence>
<evidence type="ECO:0000256" key="10">
    <source>
        <dbReference type="PIRSR" id="PIRSR000660-1"/>
    </source>
</evidence>
<proteinExistence type="inferred from homology"/>
<feature type="domain" description="Protein kinase" evidence="14">
    <location>
        <begin position="285"/>
        <end position="550"/>
    </location>
</feature>
<dbReference type="PROSITE" id="PS00108">
    <property type="entry name" value="PROTEIN_KINASE_ST"/>
    <property type="match status" value="1"/>
</dbReference>
<feature type="region of interest" description="Disordered" evidence="13">
    <location>
        <begin position="1473"/>
        <end position="1494"/>
    </location>
</feature>
<feature type="region of interest" description="Disordered" evidence="13">
    <location>
        <begin position="720"/>
        <end position="756"/>
    </location>
</feature>
<evidence type="ECO:0000256" key="12">
    <source>
        <dbReference type="PROSITE-ProRule" id="PRU10141"/>
    </source>
</evidence>
<dbReference type="FunFam" id="3.10.110.10:FF:000050">
    <property type="entry name" value="eIF-2-alpha kinase GCN2"/>
    <property type="match status" value="1"/>
</dbReference>
<evidence type="ECO:0000313" key="16">
    <source>
        <dbReference type="EMBL" id="KHO00334.1"/>
    </source>
</evidence>
<dbReference type="FunFam" id="3.30.930.10:FF:000074">
    <property type="entry name" value="Serine/threonine-protein kinase gcn2"/>
    <property type="match status" value="1"/>
</dbReference>
<feature type="compositionally biased region" description="Basic and acidic residues" evidence="13">
    <location>
        <begin position="214"/>
        <end position="227"/>
    </location>
</feature>
<protein>
    <recommendedName>
        <fullName evidence="1">non-specific serine/threonine protein kinase</fullName>
        <ecNumber evidence="1">2.7.11.1</ecNumber>
    </recommendedName>
</protein>
<dbReference type="GO" id="GO:0004713">
    <property type="term" value="F:protein tyrosine kinase activity"/>
    <property type="evidence" value="ECO:0007669"/>
    <property type="project" value="TreeGrafter"/>
</dbReference>
<evidence type="ECO:0000256" key="5">
    <source>
        <dbReference type="ARBA" id="ARBA00022777"/>
    </source>
</evidence>
<dbReference type="Proteomes" id="UP000030816">
    <property type="component" value="Unassembled WGS sequence"/>
</dbReference>
<feature type="region of interest" description="Disordered" evidence="13">
    <location>
        <begin position="1"/>
        <end position="34"/>
    </location>
</feature>
<feature type="domain" description="RWD" evidence="15">
    <location>
        <begin position="47"/>
        <end position="157"/>
    </location>
</feature>
<feature type="active site" description="Proton acceptor" evidence="10">
    <location>
        <position position="822"/>
    </location>
</feature>
<dbReference type="EC" id="2.7.11.1" evidence="1"/>
<dbReference type="Gene3D" id="3.30.930.10">
    <property type="entry name" value="Bira Bifunctional Protein, Domain 2"/>
    <property type="match status" value="1"/>
</dbReference>
<evidence type="ECO:0000256" key="3">
    <source>
        <dbReference type="ARBA" id="ARBA00022679"/>
    </source>
</evidence>
<feature type="compositionally biased region" description="Acidic residues" evidence="13">
    <location>
        <begin position="671"/>
        <end position="688"/>
    </location>
</feature>
<dbReference type="InterPro" id="IPR006575">
    <property type="entry name" value="RWD_dom"/>
</dbReference>
<keyword evidence="4 11" id="KW-0547">Nucleotide-binding</keyword>
<feature type="region of interest" description="Disordered" evidence="13">
    <location>
        <begin position="671"/>
        <end position="691"/>
    </location>
</feature>
<dbReference type="GeneID" id="63736712"/>
<comment type="caution">
    <text evidence="16">The sequence shown here is derived from an EMBL/GenBank/DDBJ whole genome shotgun (WGS) entry which is preliminary data.</text>
</comment>
<dbReference type="GO" id="GO:0005737">
    <property type="term" value="C:cytoplasm"/>
    <property type="evidence" value="ECO:0007669"/>
    <property type="project" value="TreeGrafter"/>
</dbReference>
<feature type="binding site" evidence="11">
    <location>
        <position position="629"/>
    </location>
    <ligand>
        <name>ATP</name>
        <dbReference type="ChEBI" id="CHEBI:30616"/>
    </ligand>
</feature>
<dbReference type="CDD" id="cd23823">
    <property type="entry name" value="RWD_GCN2"/>
    <property type="match status" value="1"/>
</dbReference>
<evidence type="ECO:0000259" key="14">
    <source>
        <dbReference type="PROSITE" id="PS50011"/>
    </source>
</evidence>
<evidence type="ECO:0000256" key="6">
    <source>
        <dbReference type="ARBA" id="ARBA00022840"/>
    </source>
</evidence>
<dbReference type="GO" id="GO:0004694">
    <property type="term" value="F:eukaryotic translation initiation factor 2alpha kinase activity"/>
    <property type="evidence" value="ECO:0007669"/>
    <property type="project" value="InterPro"/>
</dbReference>
<dbReference type="InterPro" id="IPR016135">
    <property type="entry name" value="UBQ-conjugating_enzyme/RWD"/>
</dbReference>
<dbReference type="InterPro" id="IPR016255">
    <property type="entry name" value="Gcn2"/>
</dbReference>
<dbReference type="InterPro" id="IPR050339">
    <property type="entry name" value="CC_SR_Kinase"/>
</dbReference>
<evidence type="ECO:0000256" key="7">
    <source>
        <dbReference type="ARBA" id="ARBA00037982"/>
    </source>
</evidence>
<keyword evidence="6 11" id="KW-0067">ATP-binding</keyword>
<feature type="binding site" evidence="11">
    <location>
        <begin position="606"/>
        <end position="614"/>
    </location>
    <ligand>
        <name>ATP</name>
        <dbReference type="ChEBI" id="CHEBI:30616"/>
    </ligand>
</feature>
<dbReference type="Gene3D" id="3.10.110.10">
    <property type="entry name" value="Ubiquitin Conjugating Enzyme"/>
    <property type="match status" value="1"/>
</dbReference>
<feature type="binding site" evidence="12">
    <location>
        <position position="630"/>
    </location>
    <ligand>
        <name>ATP</name>
        <dbReference type="ChEBI" id="CHEBI:30616"/>
    </ligand>
</feature>
<dbReference type="STRING" id="1081103.A0A0B2X274"/>
<comment type="catalytic activity">
    <reaction evidence="9">
        <text>L-seryl-[protein] + ATP = O-phospho-L-seryl-[protein] + ADP + H(+)</text>
        <dbReference type="Rhea" id="RHEA:17989"/>
        <dbReference type="Rhea" id="RHEA-COMP:9863"/>
        <dbReference type="Rhea" id="RHEA-COMP:11604"/>
        <dbReference type="ChEBI" id="CHEBI:15378"/>
        <dbReference type="ChEBI" id="CHEBI:29999"/>
        <dbReference type="ChEBI" id="CHEBI:30616"/>
        <dbReference type="ChEBI" id="CHEBI:83421"/>
        <dbReference type="ChEBI" id="CHEBI:456216"/>
        <dbReference type="EC" id="2.7.11.1"/>
    </reaction>
</comment>
<evidence type="ECO:0000256" key="2">
    <source>
        <dbReference type="ARBA" id="ARBA00022527"/>
    </source>
</evidence>
<dbReference type="SUPFAM" id="SSF54495">
    <property type="entry name" value="UBC-like"/>
    <property type="match status" value="1"/>
</dbReference>
<dbReference type="InterPro" id="IPR017441">
    <property type="entry name" value="Protein_kinase_ATP_BS"/>
</dbReference>
<evidence type="ECO:0000256" key="4">
    <source>
        <dbReference type="ARBA" id="ARBA00022741"/>
    </source>
</evidence>
<organism evidence="16 17">
    <name type="scientific">Metarhizium album (strain ARSEF 1941)</name>
    <dbReference type="NCBI Taxonomy" id="1081103"/>
    <lineage>
        <taxon>Eukaryota</taxon>
        <taxon>Fungi</taxon>
        <taxon>Dikarya</taxon>
        <taxon>Ascomycota</taxon>
        <taxon>Pezizomycotina</taxon>
        <taxon>Sordariomycetes</taxon>
        <taxon>Hypocreomycetidae</taxon>
        <taxon>Hypocreales</taxon>
        <taxon>Clavicipitaceae</taxon>
        <taxon>Metarhizium</taxon>
    </lineage>
</organism>
<dbReference type="InterPro" id="IPR024435">
    <property type="entry name" value="HisRS-related_dom"/>
</dbReference>
<accession>A0A0B2X274</accession>
<dbReference type="Pfam" id="PF13393">
    <property type="entry name" value="tRNA-synt_His"/>
    <property type="match status" value="1"/>
</dbReference>
<sequence length="1612" mass="181616">MAWQASGAWNKKSVPKASNHDSTFPGLKPTTNPDATTKFQYEELQQNELLALEAIYGDDFVKHSDAHGAWEKTEPSFDIRIKASTDIDFAITVGFVMTATYPKTPPLLTVKDLDGLRESTQFKIQKFVDTEPREFAKDEQEMVDRIVEGIRDILEDAAQVKASGNQLPSLEEERERHEAKLAEKARRQKEDEERKKMEETKEEERVMSEMLRQQIDRQRQKAKESRLSRRSNGLEGLPSDNSAASIEQIDFDEFCHVTNKEGNILSFKSVTGRCDPREGKVTVVYTVRPVLGNGQGDQTLALKEAILRPNGKGMDPKEFKKQLQSVESRLQELKNTKSIHHNRLVDILDFKVEGAKSDDATASNIWTIRILMPMAAKGSLEELLELAGHLELGKVRSWTRDLLDALNFLHSKSIAHQDIHASNVLLFRESTGEFVPKLSDCWYQREIHNASTSKPGLPGLTSAKSAYWLPPEIAGQSKPQYSYKTDIWEFGIVFTQMIFGLNVLQKYSSPRNLMQELTLSQPLEELVSRFFKEDKQKRPRPFELGSSEFLATDAPVFAESGSSGTPSATPSLTSLHVVPARLRRDSMSRGAVVSRYTEDFVEEGRLGKGGFGEVVKARKKLDGQIYAIKKVTQRSHASLTEILKEVRLLSQLSHPAVVRYYNTWVEEVPDATDTEGDTSTEGYTEEAEQTVSGGIDIQCATSTGGLDFMSSNAAIEFGYDDDSDDNAIEDDSDDDSSIDADQAGNDAISPSKERAGQVLRRAREHHAFRTILYISMEYCEKRTLRDLISRNLYKDTTEIWRLFRQILEGMSHIHALGIVHRDLKPENIFIGSSLEGVDHVKIGDFGLATSGQFSVDKVVADSLENDSMTRSIGTAYYAAPEVRSAGNGLYSAKVDMYSLGIIFFEMCYHHMVGMEKADIIGKLRRTKPELPVDFKPAERKQTDIVLSLVNHNPKERPSSADLLKSGKLPVQMESETIRRTLAGLADPSSPYYSKMLSTLFARPCDAAKDYAWDMLGTQTSASELLNQGVVRSTLISIFRRHGALEMPRTTIYPRSSHYGENVVQVMDPNGTVLQLPFDLTMGNARMIAKQSGGPVLQRSFNFNNVYRDRLDTGQPYMFGEVDFDIITTDTLDLALKEAEVLKVLDEIVQAFPSLSNSQMCFQVGHSDLLQLIFDHCGVESSCRRQAAEALSKLHVYGHTWQKVRAELRSTAVGVSATSVDELQRFDFRDTPNKVISKLKVLFEGSDLYQRAVSTMAHLKEVAEYCKRFGVLSKFYVTPLNSLRENFFMGGIMFSCVYDRKTRDVFAAGGRYDHLIKEQRPKIGGNIEERHAVGFSLAWERLARVPKKSGSKTFLKKQESDVKTMFTGRRCDVLVASFDAAILRSTGIEVLQLLWDHDVSAEMAKDARSPEDLLSKHRDENYSWIIVIKPESMLKIKTMSRKDVQDVDIPLGQLMAWLRPELKERDSRALAKLRGNVSHGGETSGTQNSDRNQDQDVKVLVAGTKSKKFNRRTVVDQAQASASNLMRSYLDGPILAIETTDQVMDLLRETKLSEHDSWKSMEHAVTMTEKKYVRELHAQLDTWRSTYERQNNSKHAFIYNFRTGTCVYYDLSA</sequence>